<gene>
    <name evidence="1" type="ORF">ACFQ4B_05295</name>
</gene>
<protein>
    <submittedName>
        <fullName evidence="1">Uncharacterized protein</fullName>
    </submittedName>
</protein>
<evidence type="ECO:0000313" key="1">
    <source>
        <dbReference type="EMBL" id="MFD1219522.1"/>
    </source>
</evidence>
<reference evidence="2" key="1">
    <citation type="journal article" date="2019" name="Int. J. Syst. Evol. Microbiol.">
        <title>The Global Catalogue of Microorganisms (GCM) 10K type strain sequencing project: providing services to taxonomists for standard genome sequencing and annotation.</title>
        <authorList>
            <consortium name="The Broad Institute Genomics Platform"/>
            <consortium name="The Broad Institute Genome Sequencing Center for Infectious Disease"/>
            <person name="Wu L."/>
            <person name="Ma J."/>
        </authorList>
    </citation>
    <scope>NUCLEOTIDE SEQUENCE [LARGE SCALE GENOMIC DNA]</scope>
    <source>
        <strain evidence="2">CCUG 53270</strain>
    </source>
</reference>
<keyword evidence="2" id="KW-1185">Reference proteome</keyword>
<dbReference type="EMBL" id="JBHTLU010000012">
    <property type="protein sequence ID" value="MFD1219522.1"/>
    <property type="molecule type" value="Genomic_DNA"/>
</dbReference>
<organism evidence="1 2">
    <name type="scientific">Paenibacillus vulneris</name>
    <dbReference type="NCBI Taxonomy" id="1133364"/>
    <lineage>
        <taxon>Bacteria</taxon>
        <taxon>Bacillati</taxon>
        <taxon>Bacillota</taxon>
        <taxon>Bacilli</taxon>
        <taxon>Bacillales</taxon>
        <taxon>Paenibacillaceae</taxon>
        <taxon>Paenibacillus</taxon>
    </lineage>
</organism>
<comment type="caution">
    <text evidence="1">The sequence shown here is derived from an EMBL/GenBank/DDBJ whole genome shotgun (WGS) entry which is preliminary data.</text>
</comment>
<accession>A0ABW3UF08</accession>
<proteinExistence type="predicted"/>
<sequence>MSYLLVGKGAFTEELLKEKLLQLGFSDPDSVIKEAKERKIAVRGRYRIMAFVA</sequence>
<dbReference type="RefSeq" id="WP_345595101.1">
    <property type="nucleotide sequence ID" value="NZ_BAABJG010000055.1"/>
</dbReference>
<dbReference type="Proteomes" id="UP001597180">
    <property type="component" value="Unassembled WGS sequence"/>
</dbReference>
<name>A0ABW3UF08_9BACL</name>
<evidence type="ECO:0000313" key="2">
    <source>
        <dbReference type="Proteomes" id="UP001597180"/>
    </source>
</evidence>